<proteinExistence type="predicted"/>
<evidence type="ECO:0000313" key="1">
    <source>
        <dbReference type="EMBL" id="ALS24237.1"/>
    </source>
</evidence>
<name>A0A0U2W9V8_9BACL</name>
<organism evidence="1 2">
    <name type="scientific">Paenibacillus naphthalenovorans</name>
    <dbReference type="NCBI Taxonomy" id="162209"/>
    <lineage>
        <taxon>Bacteria</taxon>
        <taxon>Bacillati</taxon>
        <taxon>Bacillota</taxon>
        <taxon>Bacilli</taxon>
        <taxon>Bacillales</taxon>
        <taxon>Paenibacillaceae</taxon>
        <taxon>Paenibacillus</taxon>
    </lineage>
</organism>
<reference evidence="1 2" key="2">
    <citation type="journal article" date="2016" name="Genome Announc.">
        <title>Complete Genome Sequences of Two Interactive Moderate Thermophiles, Paenibacillus napthalenovorans 32O-Y and Paenibacillus sp. 32O-W.</title>
        <authorList>
            <person name="Butler R.R.III."/>
            <person name="Wang J."/>
            <person name="Stark B.C."/>
            <person name="Pombert J.F."/>
        </authorList>
    </citation>
    <scope>NUCLEOTIDE SEQUENCE [LARGE SCALE GENOMIC DNA]</scope>
    <source>
        <strain evidence="1 2">32O-Y</strain>
    </source>
</reference>
<dbReference type="KEGG" id="pnp:IJ22_39250"/>
<accession>A0A0U2W9V8</accession>
<reference evidence="2" key="1">
    <citation type="submission" date="2015-12" db="EMBL/GenBank/DDBJ databases">
        <title>Complete genome sequences of two moderately thermophilic Paenibacillus species.</title>
        <authorList>
            <person name="Butler R.III."/>
            <person name="Wang J."/>
            <person name="Stark B.C."/>
            <person name="Pombert J.-F."/>
        </authorList>
    </citation>
    <scope>NUCLEOTIDE SEQUENCE [LARGE SCALE GENOMIC DNA]</scope>
    <source>
        <strain evidence="2">32O-Y</strain>
    </source>
</reference>
<evidence type="ECO:0000313" key="2">
    <source>
        <dbReference type="Proteomes" id="UP000061660"/>
    </source>
</evidence>
<keyword evidence="2" id="KW-1185">Reference proteome</keyword>
<sequence length="108" mass="11560">MCLPYFIPAAFCSLFAISRTSSWEMPGANSSGTPHVRGSEPLAGHLRRPGGHLQGFGIRQDMYAASNEQVTDHFTGNRMIGHLVDAHFVRPCAAFGSAYGDCGSSINS</sequence>
<dbReference type="PATRIC" id="fig|162209.4.peg.4165"/>
<dbReference type="EMBL" id="CP013652">
    <property type="protein sequence ID" value="ALS24237.1"/>
    <property type="molecule type" value="Genomic_DNA"/>
</dbReference>
<dbReference type="Proteomes" id="UP000061660">
    <property type="component" value="Chromosome"/>
</dbReference>
<protein>
    <submittedName>
        <fullName evidence="1">Uncharacterized protein</fullName>
    </submittedName>
</protein>
<gene>
    <name evidence="1" type="ORF">IJ22_39250</name>
</gene>
<dbReference type="AlphaFoldDB" id="A0A0U2W9V8"/>